<name>A0ABP8S2L0_9PSEU</name>
<dbReference type="Gene3D" id="1.10.10.1710">
    <property type="entry name" value="Deoxyribodipyrimidine photolyase-related"/>
    <property type="match status" value="1"/>
</dbReference>
<protein>
    <recommendedName>
        <fullName evidence="3">Deoxyribodipyrimidine photolyase-related protein</fullName>
    </recommendedName>
</protein>
<reference evidence="2" key="1">
    <citation type="journal article" date="2019" name="Int. J. Syst. Evol. Microbiol.">
        <title>The Global Catalogue of Microorganisms (GCM) 10K type strain sequencing project: providing services to taxonomists for standard genome sequencing and annotation.</title>
        <authorList>
            <consortium name="The Broad Institute Genomics Platform"/>
            <consortium name="The Broad Institute Genome Sequencing Center for Infectious Disease"/>
            <person name="Wu L."/>
            <person name="Ma J."/>
        </authorList>
    </citation>
    <scope>NUCLEOTIDE SEQUENCE [LARGE SCALE GENOMIC DNA]</scope>
    <source>
        <strain evidence="2">JCM 17906</strain>
    </source>
</reference>
<comment type="caution">
    <text evidence="1">The sequence shown here is derived from an EMBL/GenBank/DDBJ whole genome shotgun (WGS) entry which is preliminary data.</text>
</comment>
<gene>
    <name evidence="1" type="ORF">GCM10023175_67530</name>
</gene>
<evidence type="ECO:0000313" key="1">
    <source>
        <dbReference type="EMBL" id="GAA4559508.1"/>
    </source>
</evidence>
<dbReference type="EMBL" id="BAABGT010000122">
    <property type="protein sequence ID" value="GAA4559508.1"/>
    <property type="molecule type" value="Genomic_DNA"/>
</dbReference>
<dbReference type="SUPFAM" id="SSF48173">
    <property type="entry name" value="Cryptochrome/photolyase FAD-binding domain"/>
    <property type="match status" value="1"/>
</dbReference>
<dbReference type="Gene3D" id="1.10.579.10">
    <property type="entry name" value="DNA Cyclobutane Dipyrimidine Photolyase, subunit A, domain 3"/>
    <property type="match status" value="1"/>
</dbReference>
<accession>A0ABP8S2L0</accession>
<evidence type="ECO:0008006" key="3">
    <source>
        <dbReference type="Google" id="ProtNLM"/>
    </source>
</evidence>
<organism evidence="1 2">
    <name type="scientific">Pseudonocardia xishanensis</name>
    <dbReference type="NCBI Taxonomy" id="630995"/>
    <lineage>
        <taxon>Bacteria</taxon>
        <taxon>Bacillati</taxon>
        <taxon>Actinomycetota</taxon>
        <taxon>Actinomycetes</taxon>
        <taxon>Pseudonocardiales</taxon>
        <taxon>Pseudonocardiaceae</taxon>
        <taxon>Pseudonocardia</taxon>
    </lineage>
</organism>
<sequence length="133" mass="14981">MVLGNHALQRGYRPAELNEWFRTAFVDGFEWVMPPNVIGMSQHADGGVLATKPYSSGGAYLNRMTDHCGGCAFDPRKRLGDDACPFTAGYWQWVHRHRDLLADNNRTARAVASMNRLTDLDAVLEQESAREHF</sequence>
<dbReference type="Proteomes" id="UP001501598">
    <property type="component" value="Unassembled WGS sequence"/>
</dbReference>
<dbReference type="InterPro" id="IPR036134">
    <property type="entry name" value="Crypto/Photolyase_FAD-like_sf"/>
</dbReference>
<dbReference type="PANTHER" id="PTHR38657">
    <property type="entry name" value="SLR1343 PROTEIN"/>
    <property type="match status" value="1"/>
</dbReference>
<proteinExistence type="predicted"/>
<keyword evidence="2" id="KW-1185">Reference proteome</keyword>
<evidence type="ECO:0000313" key="2">
    <source>
        <dbReference type="Proteomes" id="UP001501598"/>
    </source>
</evidence>
<dbReference type="InterPro" id="IPR052551">
    <property type="entry name" value="UV-DNA_repair_photolyase"/>
</dbReference>
<dbReference type="PANTHER" id="PTHR38657:SF1">
    <property type="entry name" value="SLR1343 PROTEIN"/>
    <property type="match status" value="1"/>
</dbReference>